<dbReference type="EMBL" id="MNVN01000015">
    <property type="protein sequence ID" value="OIO30639.1"/>
    <property type="molecule type" value="Genomic_DNA"/>
</dbReference>
<name>A0A1J4V8Q0_9BACT</name>
<protein>
    <submittedName>
        <fullName evidence="1">Uncharacterized protein</fullName>
    </submittedName>
</protein>
<gene>
    <name evidence="1" type="ORF">AUJ77_02410</name>
</gene>
<sequence length="190" mass="21978">MATRYPLVLSQRVPFSVLFPGVASVIECELMLKFKLLQCGFLRGLLSHCTEKLTRDIVLIPENIVRPSTIREKRTFCLYDPGRITPYLILSDSEGVFSQGKIRRFVVAWYNFVTAFRDEHIARIAYPSLFEFVRSQVLCREKIPCTLDDQDIAQIVMLLVKETSLLYKGNRWVSNNADTAKTFGRWFTKD</sequence>
<organism evidence="1 2">
    <name type="scientific">Candidatus Nomurabacteria bacterium CG1_02_43_90</name>
    <dbReference type="NCBI Taxonomy" id="1805281"/>
    <lineage>
        <taxon>Bacteria</taxon>
        <taxon>Candidatus Nomuraibacteriota</taxon>
    </lineage>
</organism>
<proteinExistence type="predicted"/>
<evidence type="ECO:0000313" key="2">
    <source>
        <dbReference type="Proteomes" id="UP000181992"/>
    </source>
</evidence>
<dbReference type="Proteomes" id="UP000181992">
    <property type="component" value="Unassembled WGS sequence"/>
</dbReference>
<comment type="caution">
    <text evidence="1">The sequence shown here is derived from an EMBL/GenBank/DDBJ whole genome shotgun (WGS) entry which is preliminary data.</text>
</comment>
<evidence type="ECO:0000313" key="1">
    <source>
        <dbReference type="EMBL" id="OIO30639.1"/>
    </source>
</evidence>
<dbReference type="AlphaFoldDB" id="A0A1J4V8Q0"/>
<reference evidence="1 2" key="1">
    <citation type="journal article" date="2016" name="Environ. Microbiol.">
        <title>Genomic resolution of a cold subsurface aquifer community provides metabolic insights for novel microbes adapted to high CO concentrations.</title>
        <authorList>
            <person name="Probst A.J."/>
            <person name="Castelle C.J."/>
            <person name="Singh A."/>
            <person name="Brown C.T."/>
            <person name="Anantharaman K."/>
            <person name="Sharon I."/>
            <person name="Hug L.A."/>
            <person name="Burstein D."/>
            <person name="Emerson J.B."/>
            <person name="Thomas B.C."/>
            <person name="Banfield J.F."/>
        </authorList>
    </citation>
    <scope>NUCLEOTIDE SEQUENCE [LARGE SCALE GENOMIC DNA]</scope>
    <source>
        <strain evidence="1">CG1_02_43_90</strain>
    </source>
</reference>
<accession>A0A1J4V8Q0</accession>